<evidence type="ECO:0000256" key="2">
    <source>
        <dbReference type="SAM" id="SignalP"/>
    </source>
</evidence>
<feature type="region of interest" description="Disordered" evidence="1">
    <location>
        <begin position="328"/>
        <end position="395"/>
    </location>
</feature>
<accession>A0A1I6B875</accession>
<dbReference type="AlphaFoldDB" id="A0A1I6B875"/>
<dbReference type="Proteomes" id="UP000242815">
    <property type="component" value="Unassembled WGS sequence"/>
</dbReference>
<feature type="chain" id="PRO_5017312086" description="DUF2066 domain-containing protein" evidence="2">
    <location>
        <begin position="25"/>
        <end position="403"/>
    </location>
</feature>
<reference evidence="3 4" key="1">
    <citation type="submission" date="2016-10" db="EMBL/GenBank/DDBJ databases">
        <authorList>
            <person name="de Groot N.N."/>
        </authorList>
    </citation>
    <scope>NUCLEOTIDE SEQUENCE [LARGE SCALE GENOMIC DNA]</scope>
    <source>
        <strain evidence="3 4">JCM 18415</strain>
    </source>
</reference>
<dbReference type="InterPro" id="IPR018642">
    <property type="entry name" value="DUF2066"/>
</dbReference>
<sequence>MGFKQGIRALLSGMALVAALHAPAAVLDNLYQVQLTQQEDQSRDQALREATVVMLQRLAGQNVDLKHQAIANALKSPQELMSRIATAEGGQLRIQFEPDALGRVLKQSGQPLLGPNRPGILLWAVEAGELGDRLLSPVAPRALLLKQAAQHRGVALSFPLADLQDLSLVSEQVIRQASSEELLEASKRYPADGTLALVAGGSDENTELQWTLWLNDQHQSGTISGSATQAADELMQALAAQVFAQYAIPAAATGEHAEWRLHVQGVDGVGAYSALLGMLRRLGTQQQPRLLSIEGDEVVLQVSFPGSEEQLERMLGLDMRLQRIEEPVREPEPEPEFESVQTEQTDLPLVELDPNAPESPVAEAESAEMADEEDSAAPDVAATQQPVEPAAPALPTLYFRWRG</sequence>
<organism evidence="3 4">
    <name type="scientific">Halopseudomonas formosensis</name>
    <dbReference type="NCBI Taxonomy" id="1002526"/>
    <lineage>
        <taxon>Bacteria</taxon>
        <taxon>Pseudomonadati</taxon>
        <taxon>Pseudomonadota</taxon>
        <taxon>Gammaproteobacteria</taxon>
        <taxon>Pseudomonadales</taxon>
        <taxon>Pseudomonadaceae</taxon>
        <taxon>Halopseudomonas</taxon>
    </lineage>
</organism>
<evidence type="ECO:0000256" key="1">
    <source>
        <dbReference type="SAM" id="MobiDB-lite"/>
    </source>
</evidence>
<proteinExistence type="predicted"/>
<name>A0A1I6B875_9GAMM</name>
<keyword evidence="2" id="KW-0732">Signal</keyword>
<dbReference type="RefSeq" id="WP_177197810.1">
    <property type="nucleotide sequence ID" value="NZ_FOYD01000003.1"/>
</dbReference>
<dbReference type="Pfam" id="PF09839">
    <property type="entry name" value="DUF2066"/>
    <property type="match status" value="1"/>
</dbReference>
<evidence type="ECO:0000313" key="4">
    <source>
        <dbReference type="Proteomes" id="UP000242815"/>
    </source>
</evidence>
<protein>
    <recommendedName>
        <fullName evidence="5">DUF2066 domain-containing protein</fullName>
    </recommendedName>
</protein>
<gene>
    <name evidence="3" type="ORF">SAMN05216578_103242</name>
</gene>
<evidence type="ECO:0000313" key="3">
    <source>
        <dbReference type="EMBL" id="SFQ77104.1"/>
    </source>
</evidence>
<evidence type="ECO:0008006" key="5">
    <source>
        <dbReference type="Google" id="ProtNLM"/>
    </source>
</evidence>
<feature type="compositionally biased region" description="Acidic residues" evidence="1">
    <location>
        <begin position="365"/>
        <end position="376"/>
    </location>
</feature>
<feature type="signal peptide" evidence="2">
    <location>
        <begin position="1"/>
        <end position="24"/>
    </location>
</feature>
<dbReference type="EMBL" id="FOYD01000003">
    <property type="protein sequence ID" value="SFQ77104.1"/>
    <property type="molecule type" value="Genomic_DNA"/>
</dbReference>
<dbReference type="STRING" id="1002526.SAMN05216578_103242"/>